<sequence length="470" mass="53558">MSSPWNPAPDVVPPTDEFHPWAAWSEETREIFSSHTNDEVYDAMQFTTASERKAALRGVHADWDDGSRFQPSLPRNDLFDGNIGNSPVQCERCGTIYDQNMNPMTGPGENANIPGPVYEISFVYCPANFRRDCMANPRPLWNQKLTRLGVIEIFRWHQAIDIMSHMDPKYLISSVFGNAGKGAVGVTEIVMAYRALRVIWIRCFASHLPKSRSRPANDHSGHDATDSKNIPSDPQRSSPSCDSGFIVLPNGQKIPAPVAKPGVDLGEYIPSGKLTDFPALWIQTHFKGLSLWGDIQQDIFLHLAGHIERKELEYIYGLSKEALVTLNFLDLWASERAWIQAYAGMRRAVKDDQYQLMRTASQRLNTAMERFMEAKCDPRFSIMPQDMKLYAMNGVRFRELQSALCANTRAFRQGLRLVDRPDPNWWKAVTKETSDGKRIHTMYVHPTDYTVQIWKNPGPRHAQQPKKKRY</sequence>
<accession>A0ACC1QPY4</accession>
<gene>
    <name evidence="1" type="ORF">NLG97_g6981</name>
</gene>
<dbReference type="Proteomes" id="UP001148737">
    <property type="component" value="Unassembled WGS sequence"/>
</dbReference>
<comment type="caution">
    <text evidence="1">The sequence shown here is derived from an EMBL/GenBank/DDBJ whole genome shotgun (WGS) entry which is preliminary data.</text>
</comment>
<evidence type="ECO:0000313" key="1">
    <source>
        <dbReference type="EMBL" id="KAJ3484742.1"/>
    </source>
</evidence>
<dbReference type="EMBL" id="JANAKD010001004">
    <property type="protein sequence ID" value="KAJ3484742.1"/>
    <property type="molecule type" value="Genomic_DNA"/>
</dbReference>
<keyword evidence="2" id="KW-1185">Reference proteome</keyword>
<protein>
    <submittedName>
        <fullName evidence="1">Uncharacterized protein</fullName>
    </submittedName>
</protein>
<name>A0ACC1QPY4_9HYPO</name>
<proteinExistence type="predicted"/>
<evidence type="ECO:0000313" key="2">
    <source>
        <dbReference type="Proteomes" id="UP001148737"/>
    </source>
</evidence>
<reference evidence="1" key="1">
    <citation type="submission" date="2022-07" db="EMBL/GenBank/DDBJ databases">
        <title>Genome Sequence of Lecanicillium saksenae.</title>
        <authorList>
            <person name="Buettner E."/>
        </authorList>
    </citation>
    <scope>NUCLEOTIDE SEQUENCE</scope>
    <source>
        <strain evidence="1">VT-O1</strain>
    </source>
</reference>
<organism evidence="1 2">
    <name type="scientific">Lecanicillium saksenae</name>
    <dbReference type="NCBI Taxonomy" id="468837"/>
    <lineage>
        <taxon>Eukaryota</taxon>
        <taxon>Fungi</taxon>
        <taxon>Dikarya</taxon>
        <taxon>Ascomycota</taxon>
        <taxon>Pezizomycotina</taxon>
        <taxon>Sordariomycetes</taxon>
        <taxon>Hypocreomycetidae</taxon>
        <taxon>Hypocreales</taxon>
        <taxon>Cordycipitaceae</taxon>
        <taxon>Lecanicillium</taxon>
    </lineage>
</organism>